<name>A0AAP6BDW8_9ACTN</name>
<feature type="transmembrane region" description="Helical" evidence="6">
    <location>
        <begin position="350"/>
        <end position="371"/>
    </location>
</feature>
<evidence type="ECO:0000256" key="1">
    <source>
        <dbReference type="ARBA" id="ARBA00004651"/>
    </source>
</evidence>
<feature type="transmembrane region" description="Helical" evidence="6">
    <location>
        <begin position="254"/>
        <end position="280"/>
    </location>
</feature>
<keyword evidence="2" id="KW-1003">Cell membrane</keyword>
<keyword evidence="9" id="KW-1185">Reference proteome</keyword>
<reference evidence="7 9" key="1">
    <citation type="journal article" date="2023" name="Microb. Genom.">
        <title>Mesoterricola silvestris gen. nov., sp. nov., Mesoterricola sediminis sp. nov., Geothrix oryzae sp. nov., Geothrix edaphica sp. nov., Geothrix rubra sp. nov., and Geothrix limicola sp. nov., six novel members of Acidobacteriota isolated from soils.</title>
        <authorList>
            <person name="Weisberg A.J."/>
            <person name="Pearce E."/>
            <person name="Kramer C.G."/>
            <person name="Chang J.H."/>
            <person name="Clarke C.R."/>
        </authorList>
    </citation>
    <scope>NUCLEOTIDE SEQUENCE</scope>
    <source>
        <strain evidence="8 9">NB05-1H</strain>
        <strain evidence="7">NRRL_B-16521</strain>
    </source>
</reference>
<dbReference type="Proteomes" id="UP001282288">
    <property type="component" value="Unassembled WGS sequence"/>
</dbReference>
<feature type="transmembrane region" description="Helical" evidence="6">
    <location>
        <begin position="53"/>
        <end position="75"/>
    </location>
</feature>
<dbReference type="RefSeq" id="WP_223786246.1">
    <property type="nucleotide sequence ID" value="NZ_BCMK01000018.1"/>
</dbReference>
<sequence length="408" mass="40065">MRPIANSPSFKGSFTGSRKGGLARYVLAAALARTADGGAVVAVVLLVDASGGSGALAGTLAACLTAPHLLGPFVARPLDVVRDGRRVLAVACLVYAVALGAGVVTYGRVPAVATGALLVVAGTCGPLLTGGISSRLAAIVGPELRSQRRAQGWDVATYGIGNTVGPSLVAALSGGTSPSVAALALAGGAGVAAGCVLLLPHAPTGPQGTAVLRPGPTLLLIARDPRLRPTLYLTMVVAVSVSALPVVAVEMTGVLGVGASTAAALTAAYGLGNLLGSITVMIAPPTGDPGRLMRRLALGVVAALCVVTASRDLGLSITAFALTGILNALFFTATLAARTEYAPAGARGQVFIWVAALKITAGSAGTALAGGLSGVDVRLPLVLGVVGIAGAVGVATLEQRNRPLQAHG</sequence>
<dbReference type="SUPFAM" id="SSF103473">
    <property type="entry name" value="MFS general substrate transporter"/>
    <property type="match status" value="1"/>
</dbReference>
<dbReference type="PANTHER" id="PTHR23513">
    <property type="entry name" value="INTEGRAL MEMBRANE EFFLUX PROTEIN-RELATED"/>
    <property type="match status" value="1"/>
</dbReference>
<dbReference type="EMBL" id="JARAWP010000016">
    <property type="protein sequence ID" value="MDX3021415.1"/>
    <property type="molecule type" value="Genomic_DNA"/>
</dbReference>
<dbReference type="PANTHER" id="PTHR23513:SF11">
    <property type="entry name" value="STAPHYLOFERRIN A TRANSPORTER"/>
    <property type="match status" value="1"/>
</dbReference>
<proteinExistence type="predicted"/>
<evidence type="ECO:0000256" key="3">
    <source>
        <dbReference type="ARBA" id="ARBA00022692"/>
    </source>
</evidence>
<evidence type="ECO:0000313" key="10">
    <source>
        <dbReference type="Proteomes" id="UP001282288"/>
    </source>
</evidence>
<comment type="subcellular location">
    <subcellularLocation>
        <location evidence="1">Cell membrane</location>
        <topology evidence="1">Multi-pass membrane protein</topology>
    </subcellularLocation>
</comment>
<gene>
    <name evidence="7" type="ORF">PV399_24770</name>
    <name evidence="8" type="ORF">PV666_26505</name>
</gene>
<dbReference type="Gene3D" id="1.20.1250.20">
    <property type="entry name" value="MFS general substrate transporter like domains"/>
    <property type="match status" value="2"/>
</dbReference>
<evidence type="ECO:0000256" key="5">
    <source>
        <dbReference type="ARBA" id="ARBA00023136"/>
    </source>
</evidence>
<dbReference type="InterPro" id="IPR011701">
    <property type="entry name" value="MFS"/>
</dbReference>
<dbReference type="InterPro" id="IPR036259">
    <property type="entry name" value="MFS_trans_sf"/>
</dbReference>
<feature type="transmembrane region" description="Helical" evidence="6">
    <location>
        <begin position="112"/>
        <end position="134"/>
    </location>
</feature>
<accession>A0AAP6BDW8</accession>
<evidence type="ECO:0000256" key="4">
    <source>
        <dbReference type="ARBA" id="ARBA00022989"/>
    </source>
</evidence>
<feature type="transmembrane region" description="Helical" evidence="6">
    <location>
        <begin position="87"/>
        <end position="106"/>
    </location>
</feature>
<dbReference type="Pfam" id="PF07690">
    <property type="entry name" value="MFS_1"/>
    <property type="match status" value="1"/>
</dbReference>
<organism evidence="7 10">
    <name type="scientific">Streptomyces acidiscabies</name>
    <dbReference type="NCBI Taxonomy" id="42234"/>
    <lineage>
        <taxon>Bacteria</taxon>
        <taxon>Bacillati</taxon>
        <taxon>Actinomycetota</taxon>
        <taxon>Actinomycetes</taxon>
        <taxon>Kitasatosporales</taxon>
        <taxon>Streptomycetaceae</taxon>
        <taxon>Streptomyces</taxon>
    </lineage>
</organism>
<dbReference type="GO" id="GO:0005886">
    <property type="term" value="C:plasma membrane"/>
    <property type="evidence" value="ECO:0007669"/>
    <property type="project" value="UniProtKB-SubCell"/>
</dbReference>
<dbReference type="EMBL" id="JARAWC010000018">
    <property type="protein sequence ID" value="MDX2962904.1"/>
    <property type="molecule type" value="Genomic_DNA"/>
</dbReference>
<feature type="transmembrane region" description="Helical" evidence="6">
    <location>
        <begin position="315"/>
        <end position="338"/>
    </location>
</feature>
<keyword evidence="5 6" id="KW-0472">Membrane</keyword>
<comment type="caution">
    <text evidence="7">The sequence shown here is derived from an EMBL/GenBank/DDBJ whole genome shotgun (WGS) entry which is preliminary data.</text>
</comment>
<feature type="transmembrane region" description="Helical" evidence="6">
    <location>
        <begin position="230"/>
        <end position="248"/>
    </location>
</feature>
<evidence type="ECO:0000313" key="8">
    <source>
        <dbReference type="EMBL" id="MDX3021415.1"/>
    </source>
</evidence>
<protein>
    <submittedName>
        <fullName evidence="7">MFS transporter</fullName>
    </submittedName>
</protein>
<feature type="transmembrane region" description="Helical" evidence="6">
    <location>
        <begin position="377"/>
        <end position="397"/>
    </location>
</feature>
<dbReference type="Proteomes" id="UP001272987">
    <property type="component" value="Unassembled WGS sequence"/>
</dbReference>
<dbReference type="AlphaFoldDB" id="A0AAP6BDW8"/>
<keyword evidence="3 6" id="KW-0812">Transmembrane</keyword>
<evidence type="ECO:0000313" key="9">
    <source>
        <dbReference type="Proteomes" id="UP001272987"/>
    </source>
</evidence>
<dbReference type="GeneID" id="69808751"/>
<feature type="transmembrane region" description="Helical" evidence="6">
    <location>
        <begin position="21"/>
        <end position="47"/>
    </location>
</feature>
<evidence type="ECO:0000256" key="6">
    <source>
        <dbReference type="SAM" id="Phobius"/>
    </source>
</evidence>
<dbReference type="GO" id="GO:0022857">
    <property type="term" value="F:transmembrane transporter activity"/>
    <property type="evidence" value="ECO:0007669"/>
    <property type="project" value="InterPro"/>
</dbReference>
<keyword evidence="4 6" id="KW-1133">Transmembrane helix</keyword>
<evidence type="ECO:0000256" key="2">
    <source>
        <dbReference type="ARBA" id="ARBA00022475"/>
    </source>
</evidence>
<evidence type="ECO:0000313" key="7">
    <source>
        <dbReference type="EMBL" id="MDX2962904.1"/>
    </source>
</evidence>